<dbReference type="AlphaFoldDB" id="A0A1M6SV26"/>
<dbReference type="EMBL" id="FRAU01000003">
    <property type="protein sequence ID" value="SHK48582.1"/>
    <property type="molecule type" value="Genomic_DNA"/>
</dbReference>
<reference evidence="2" key="1">
    <citation type="submission" date="2016-11" db="EMBL/GenBank/DDBJ databases">
        <authorList>
            <person name="Varghese N."/>
            <person name="Submissions S."/>
        </authorList>
    </citation>
    <scope>NUCLEOTIDE SEQUENCE [LARGE SCALE GENOMIC DNA]</scope>
    <source>
        <strain evidence="2">DSM 22212</strain>
    </source>
</reference>
<evidence type="ECO:0000313" key="2">
    <source>
        <dbReference type="Proteomes" id="UP000185812"/>
    </source>
</evidence>
<proteinExistence type="predicted"/>
<protein>
    <submittedName>
        <fullName evidence="1">Predicted nuclease (RNAse H fold)</fullName>
    </submittedName>
</protein>
<evidence type="ECO:0000313" key="1">
    <source>
        <dbReference type="EMBL" id="SHK48582.1"/>
    </source>
</evidence>
<organism evidence="1 2">
    <name type="scientific">Rhodothermus profundi</name>
    <dbReference type="NCBI Taxonomy" id="633813"/>
    <lineage>
        <taxon>Bacteria</taxon>
        <taxon>Pseudomonadati</taxon>
        <taxon>Rhodothermota</taxon>
        <taxon>Rhodothermia</taxon>
        <taxon>Rhodothermales</taxon>
        <taxon>Rhodothermaceae</taxon>
        <taxon>Rhodothermus</taxon>
    </lineage>
</organism>
<gene>
    <name evidence="1" type="ORF">SAMN04488087_1240</name>
</gene>
<keyword evidence="2" id="KW-1185">Reference proteome</keyword>
<dbReference type="Proteomes" id="UP000185812">
    <property type="component" value="Unassembled WGS sequence"/>
</dbReference>
<accession>A0A1M6SV26</accession>
<dbReference type="RefSeq" id="WP_072715092.1">
    <property type="nucleotide sequence ID" value="NZ_FRAU01000003.1"/>
</dbReference>
<name>A0A1M6SV26_9BACT</name>
<dbReference type="OrthoDB" id="1467158at2"/>
<sequence length="202" mass="22509">MPSPASDSYCGLDFGARTAGTTVLAWNGRDGRLHLRACPRQTDADLWLKRLLTPHPPRLLAIDAPLSLPRAYCGPPQDKAPDFFFRAADRLAGAMSPLFLGGLTARAIALAHHLRRLGSTVLETYPRLIVQRRLPENLQARYRRDDPAVFAHDLLPLLPQPCAEPPVSWHGVDALLAWWTAWRYAHHQAASLGDPDEGLIWY</sequence>